<reference evidence="4 5" key="1">
    <citation type="journal article" date="2021" name="Nat. Plants">
        <title>The Taxus genome provides insights into paclitaxel biosynthesis.</title>
        <authorList>
            <person name="Xiong X."/>
            <person name="Gou J."/>
            <person name="Liao Q."/>
            <person name="Li Y."/>
            <person name="Zhou Q."/>
            <person name="Bi G."/>
            <person name="Li C."/>
            <person name="Du R."/>
            <person name="Wang X."/>
            <person name="Sun T."/>
            <person name="Guo L."/>
            <person name="Liang H."/>
            <person name="Lu P."/>
            <person name="Wu Y."/>
            <person name="Zhang Z."/>
            <person name="Ro D.K."/>
            <person name="Shang Y."/>
            <person name="Huang S."/>
            <person name="Yan J."/>
        </authorList>
    </citation>
    <scope>NUCLEOTIDE SEQUENCE [LARGE SCALE GENOMIC DNA]</scope>
    <source>
        <strain evidence="4">Ta-2019</strain>
    </source>
</reference>
<keyword evidence="2" id="KW-0804">Transcription</keyword>
<evidence type="ECO:0000313" key="4">
    <source>
        <dbReference type="EMBL" id="KAH9313386.1"/>
    </source>
</evidence>
<sequence>MTISGAYTNSSTIHVLGHDKHFKRFLSVIDCCRAKAKDTHLQTGASSCFHLSVTVTVKFSAYSKALNFSVLPYSTFRGWCSASDHVMDGALADERQEAFEAVMLLLQELGISKEDALAISSKAPNYTRELMDAVHELDEVALWGSWQTESGGNAVDHMAFKDKIIKIARRKRGVGLVPFLESIGVNPSSTLHISRYLFGEPLACLIEKVNFFKELFSPANFHRRTISVMVRRMMMRLSVSADDDLQRCLSFFEKMEARRGGLAILDSGDDLLARLIESFPKILLRDVNEHLNPLVDFFVATGVPKCYAGLVILCFPPVILFDIEADIQPRMSLLKKAGIPRKELGKMLMKYPWLLSKCIQDNISDVTSFFYCRK</sequence>
<dbReference type="Pfam" id="PF02536">
    <property type="entry name" value="mTERF"/>
    <property type="match status" value="1"/>
</dbReference>
<dbReference type="PANTHER" id="PTHR13068:SF3">
    <property type="entry name" value="MITOCHONDRIAL TRANSCRIPTION TERMINATION FACTOR FAMILY PROTEIN"/>
    <property type="match status" value="1"/>
</dbReference>
<evidence type="ECO:0000256" key="1">
    <source>
        <dbReference type="ARBA" id="ARBA00007692"/>
    </source>
</evidence>
<feature type="non-terminal residue" evidence="4">
    <location>
        <position position="1"/>
    </location>
</feature>
<dbReference type="GO" id="GO:0006353">
    <property type="term" value="P:DNA-templated transcription termination"/>
    <property type="evidence" value="ECO:0007669"/>
    <property type="project" value="UniProtKB-KW"/>
</dbReference>
<evidence type="ECO:0008006" key="6">
    <source>
        <dbReference type="Google" id="ProtNLM"/>
    </source>
</evidence>
<keyword evidence="2" id="KW-0806">Transcription termination</keyword>
<dbReference type="InterPro" id="IPR038538">
    <property type="entry name" value="MTERF_sf"/>
</dbReference>
<accession>A0AA38L5H0</accession>
<dbReference type="AlphaFoldDB" id="A0AA38L5H0"/>
<protein>
    <recommendedName>
        <fullName evidence="6">Mitochondrial transcription termination factor family protein</fullName>
    </recommendedName>
</protein>
<gene>
    <name evidence="4" type="ORF">KI387_028421</name>
</gene>
<keyword evidence="5" id="KW-1185">Reference proteome</keyword>
<dbReference type="Gene3D" id="1.25.70.10">
    <property type="entry name" value="Transcription termination factor 3, mitochondrial"/>
    <property type="match status" value="1"/>
</dbReference>
<evidence type="ECO:0000256" key="3">
    <source>
        <dbReference type="ARBA" id="ARBA00022946"/>
    </source>
</evidence>
<keyword evidence="2" id="KW-0805">Transcription regulation</keyword>
<comment type="caution">
    <text evidence="4">The sequence shown here is derived from an EMBL/GenBank/DDBJ whole genome shotgun (WGS) entry which is preliminary data.</text>
</comment>
<dbReference type="PANTHER" id="PTHR13068">
    <property type="entry name" value="CGI-12 PROTEIN-RELATED"/>
    <property type="match status" value="1"/>
</dbReference>
<proteinExistence type="inferred from homology"/>
<evidence type="ECO:0000256" key="2">
    <source>
        <dbReference type="ARBA" id="ARBA00022472"/>
    </source>
</evidence>
<dbReference type="SMART" id="SM00733">
    <property type="entry name" value="Mterf"/>
    <property type="match status" value="3"/>
</dbReference>
<keyword evidence="3" id="KW-0809">Transit peptide</keyword>
<comment type="similarity">
    <text evidence="1">Belongs to the mTERF family.</text>
</comment>
<name>A0AA38L5H0_TAXCH</name>
<organism evidence="4 5">
    <name type="scientific">Taxus chinensis</name>
    <name type="common">Chinese yew</name>
    <name type="synonym">Taxus wallichiana var. chinensis</name>
    <dbReference type="NCBI Taxonomy" id="29808"/>
    <lineage>
        <taxon>Eukaryota</taxon>
        <taxon>Viridiplantae</taxon>
        <taxon>Streptophyta</taxon>
        <taxon>Embryophyta</taxon>
        <taxon>Tracheophyta</taxon>
        <taxon>Spermatophyta</taxon>
        <taxon>Pinopsida</taxon>
        <taxon>Pinidae</taxon>
        <taxon>Conifers II</taxon>
        <taxon>Cupressales</taxon>
        <taxon>Taxaceae</taxon>
        <taxon>Taxus</taxon>
    </lineage>
</organism>
<dbReference type="Proteomes" id="UP000824469">
    <property type="component" value="Unassembled WGS sequence"/>
</dbReference>
<dbReference type="GO" id="GO:0003676">
    <property type="term" value="F:nucleic acid binding"/>
    <property type="evidence" value="ECO:0007669"/>
    <property type="project" value="InterPro"/>
</dbReference>
<dbReference type="EMBL" id="JAHRHJ020000006">
    <property type="protein sequence ID" value="KAH9313386.1"/>
    <property type="molecule type" value="Genomic_DNA"/>
</dbReference>
<dbReference type="InterPro" id="IPR003690">
    <property type="entry name" value="MTERF"/>
</dbReference>
<evidence type="ECO:0000313" key="5">
    <source>
        <dbReference type="Proteomes" id="UP000824469"/>
    </source>
</evidence>